<comment type="caution">
    <text evidence="1">The sequence shown here is derived from an EMBL/GenBank/DDBJ whole genome shotgun (WGS) entry which is preliminary data.</text>
</comment>
<dbReference type="OrthoDB" id="9255712at2"/>
<sequence>MRVFARFIEKNGFEYRLDTLLQFGDSWDLLGNIVLANPGSAAPINKAENTTKKFWDKYRKNTQFNPNEWYEFKADSTMGYVEKLFSGFYTHKDKQILNGIIQLFNCFNVRNANLEAAIKDIDKYDETLAFSQNIESYFNDKPVYFGFSKAVLNNEKLKNIAKKIFDKTPQNLKPENIYNADFNQNKFYHLGYINRAYTCDRICRKCFISLL</sequence>
<dbReference type="EMBL" id="JRPR02000006">
    <property type="protein sequence ID" value="TLD96083.1"/>
    <property type="molecule type" value="Genomic_DNA"/>
</dbReference>
<proteinExistence type="predicted"/>
<reference evidence="1 2" key="1">
    <citation type="journal article" date="2014" name="Genome Announc.">
        <title>Draft genome sequences of eight enterohepatic helicobacter species isolated from both laboratory and wild rodents.</title>
        <authorList>
            <person name="Sheh A."/>
            <person name="Shen Z."/>
            <person name="Fox J.G."/>
        </authorList>
    </citation>
    <scope>NUCLEOTIDE SEQUENCE [LARGE SCALE GENOMIC DNA]</scope>
    <source>
        <strain evidence="1 2">MIT 09-6949</strain>
    </source>
</reference>
<organism evidence="1 2">
    <name type="scientific">Helicobacter jaachi</name>
    <dbReference type="NCBI Taxonomy" id="1677920"/>
    <lineage>
        <taxon>Bacteria</taxon>
        <taxon>Pseudomonadati</taxon>
        <taxon>Campylobacterota</taxon>
        <taxon>Epsilonproteobacteria</taxon>
        <taxon>Campylobacterales</taxon>
        <taxon>Helicobacteraceae</taxon>
        <taxon>Helicobacter</taxon>
    </lineage>
</organism>
<dbReference type="AlphaFoldDB" id="A0A4U8T8Z6"/>
<name>A0A4U8T8Z6_9HELI</name>
<gene>
    <name evidence="1" type="ORF">LS71_007515</name>
</gene>
<dbReference type="STRING" id="1677920.LS71_06180"/>
<dbReference type="Proteomes" id="UP000029733">
    <property type="component" value="Unassembled WGS sequence"/>
</dbReference>
<keyword evidence="2" id="KW-1185">Reference proteome</keyword>
<evidence type="ECO:0000313" key="2">
    <source>
        <dbReference type="Proteomes" id="UP000029733"/>
    </source>
</evidence>
<protein>
    <submittedName>
        <fullName evidence="1">Uncharacterized protein</fullName>
    </submittedName>
</protein>
<dbReference type="RefSeq" id="WP_034355213.1">
    <property type="nucleotide sequence ID" value="NZ_JRPR02000006.1"/>
</dbReference>
<evidence type="ECO:0000313" key="1">
    <source>
        <dbReference type="EMBL" id="TLD96083.1"/>
    </source>
</evidence>
<accession>A0A4U8T8Z6</accession>